<evidence type="ECO:0000313" key="2">
    <source>
        <dbReference type="Proteomes" id="UP000243528"/>
    </source>
</evidence>
<reference evidence="1 2" key="1">
    <citation type="submission" date="2018-03" db="EMBL/GenBank/DDBJ databases">
        <title>Genomic Encyclopedia of Archaeal and Bacterial Type Strains, Phase II (KMG-II): from individual species to whole genera.</title>
        <authorList>
            <person name="Goeker M."/>
        </authorList>
    </citation>
    <scope>NUCLEOTIDE SEQUENCE [LARGE SCALE GENOMIC DNA]</scope>
    <source>
        <strain evidence="1 2">DSM 45211</strain>
    </source>
</reference>
<name>A0A2P8DND0_9ACTN</name>
<keyword evidence="2" id="KW-1185">Reference proteome</keyword>
<evidence type="ECO:0008006" key="3">
    <source>
        <dbReference type="Google" id="ProtNLM"/>
    </source>
</evidence>
<proteinExistence type="predicted"/>
<gene>
    <name evidence="1" type="ORF">CLV30_11992</name>
</gene>
<dbReference type="Pfam" id="PF18963">
    <property type="entry name" value="DUF5703"/>
    <property type="match status" value="1"/>
</dbReference>
<dbReference type="AlphaFoldDB" id="A0A2P8DND0"/>
<evidence type="ECO:0000313" key="1">
    <source>
        <dbReference type="EMBL" id="PSK98709.1"/>
    </source>
</evidence>
<dbReference type="EMBL" id="PYGE01000019">
    <property type="protein sequence ID" value="PSK98709.1"/>
    <property type="molecule type" value="Genomic_DNA"/>
</dbReference>
<dbReference type="Proteomes" id="UP000243528">
    <property type="component" value="Unassembled WGS sequence"/>
</dbReference>
<comment type="caution">
    <text evidence="1">The sequence shown here is derived from an EMBL/GenBank/DDBJ whole genome shotgun (WGS) entry which is preliminary data.</text>
</comment>
<sequence>MQMTWSVPKSPASRAAQAAEYEFCQINLPRTTSRGAARRLLTDQAEYGHWELDRVRLDPDGSRRVVLRRKILRVRPTL</sequence>
<dbReference type="InterPro" id="IPR043758">
    <property type="entry name" value="DUF5703"/>
</dbReference>
<organism evidence="1 2">
    <name type="scientific">Haloactinopolyspora alba</name>
    <dbReference type="NCBI Taxonomy" id="648780"/>
    <lineage>
        <taxon>Bacteria</taxon>
        <taxon>Bacillati</taxon>
        <taxon>Actinomycetota</taxon>
        <taxon>Actinomycetes</taxon>
        <taxon>Jiangellales</taxon>
        <taxon>Jiangellaceae</taxon>
        <taxon>Haloactinopolyspora</taxon>
    </lineage>
</organism>
<protein>
    <recommendedName>
        <fullName evidence="3">Dihydroorotate dehydrogenase</fullName>
    </recommendedName>
</protein>
<accession>A0A2P8DND0</accession>